<dbReference type="Pfam" id="PF02614">
    <property type="entry name" value="UxaC"/>
    <property type="match status" value="1"/>
</dbReference>
<evidence type="ECO:0000256" key="5">
    <source>
        <dbReference type="ARBA" id="ARBA00020555"/>
    </source>
</evidence>
<protein>
    <recommendedName>
        <fullName evidence="5 7">Uronate isomerase</fullName>
        <ecNumber evidence="4 7">5.3.1.12</ecNumber>
    </recommendedName>
    <alternativeName>
        <fullName evidence="7">Glucuronate isomerase</fullName>
    </alternativeName>
    <alternativeName>
        <fullName evidence="7">Uronic isomerase</fullName>
    </alternativeName>
</protein>
<dbReference type="NCBIfam" id="NF002794">
    <property type="entry name" value="PRK02925.1"/>
    <property type="match status" value="1"/>
</dbReference>
<evidence type="ECO:0000256" key="2">
    <source>
        <dbReference type="ARBA" id="ARBA00004892"/>
    </source>
</evidence>
<keyword evidence="6 7" id="KW-0413">Isomerase</keyword>
<dbReference type="HAMAP" id="MF_00675">
    <property type="entry name" value="UxaC"/>
    <property type="match status" value="1"/>
</dbReference>
<dbReference type="Gene3D" id="3.20.20.140">
    <property type="entry name" value="Metal-dependent hydrolases"/>
    <property type="match status" value="1"/>
</dbReference>
<dbReference type="InterPro" id="IPR032466">
    <property type="entry name" value="Metal_Hydrolase"/>
</dbReference>
<evidence type="ECO:0000256" key="3">
    <source>
        <dbReference type="ARBA" id="ARBA00008397"/>
    </source>
</evidence>
<name>A0A3A9K3U4_9BACI</name>
<proteinExistence type="inferred from homology"/>
<dbReference type="EC" id="5.3.1.12" evidence="4 7"/>
<evidence type="ECO:0000313" key="8">
    <source>
        <dbReference type="EMBL" id="RKL65550.1"/>
    </source>
</evidence>
<dbReference type="SUPFAM" id="SSF51556">
    <property type="entry name" value="Metallo-dependent hydrolases"/>
    <property type="match status" value="1"/>
</dbReference>
<evidence type="ECO:0000256" key="7">
    <source>
        <dbReference type="HAMAP-Rule" id="MF_00675"/>
    </source>
</evidence>
<dbReference type="EMBL" id="PDOE01000015">
    <property type="protein sequence ID" value="RKL65550.1"/>
    <property type="molecule type" value="Genomic_DNA"/>
</dbReference>
<comment type="catalytic activity">
    <reaction evidence="7">
        <text>aldehydo-D-galacturonate = keto-D-tagaturonate</text>
        <dbReference type="Rhea" id="RHEA:27702"/>
        <dbReference type="ChEBI" id="CHEBI:12952"/>
        <dbReference type="ChEBI" id="CHEBI:17886"/>
    </reaction>
</comment>
<dbReference type="GO" id="GO:0019698">
    <property type="term" value="P:D-galacturonate catabolic process"/>
    <property type="evidence" value="ECO:0007669"/>
    <property type="project" value="TreeGrafter"/>
</dbReference>
<dbReference type="InterPro" id="IPR003766">
    <property type="entry name" value="Uronate_isomerase"/>
</dbReference>
<keyword evidence="9" id="KW-1185">Reference proteome</keyword>
<dbReference type="Gene3D" id="1.10.2020.10">
    <property type="entry name" value="uronate isomerase, domain 2, chain A"/>
    <property type="match status" value="1"/>
</dbReference>
<comment type="catalytic activity">
    <reaction evidence="1 7">
        <text>D-glucuronate = D-fructuronate</text>
        <dbReference type="Rhea" id="RHEA:13049"/>
        <dbReference type="ChEBI" id="CHEBI:58720"/>
        <dbReference type="ChEBI" id="CHEBI:59863"/>
        <dbReference type="EC" id="5.3.1.12"/>
    </reaction>
</comment>
<organism evidence="8 9">
    <name type="scientific">Salipaludibacillus neizhouensis</name>
    <dbReference type="NCBI Taxonomy" id="885475"/>
    <lineage>
        <taxon>Bacteria</taxon>
        <taxon>Bacillati</taxon>
        <taxon>Bacillota</taxon>
        <taxon>Bacilli</taxon>
        <taxon>Bacillales</taxon>
        <taxon>Bacillaceae</taxon>
    </lineage>
</organism>
<comment type="pathway">
    <text evidence="2 7">Carbohydrate metabolism; pentose and glucuronate interconversion.</text>
</comment>
<evidence type="ECO:0000256" key="4">
    <source>
        <dbReference type="ARBA" id="ARBA00012546"/>
    </source>
</evidence>
<evidence type="ECO:0000256" key="6">
    <source>
        <dbReference type="ARBA" id="ARBA00023235"/>
    </source>
</evidence>
<dbReference type="UniPathway" id="UPA00246"/>
<dbReference type="PANTHER" id="PTHR30068:SF4">
    <property type="entry name" value="URONATE ISOMERASE"/>
    <property type="match status" value="1"/>
</dbReference>
<dbReference type="OrthoDB" id="9766564at2"/>
<dbReference type="GO" id="GO:0008880">
    <property type="term" value="F:glucuronate isomerase activity"/>
    <property type="evidence" value="ECO:0007669"/>
    <property type="project" value="UniProtKB-UniRule"/>
</dbReference>
<reference evidence="8 9" key="1">
    <citation type="submission" date="2017-10" db="EMBL/GenBank/DDBJ databases">
        <title>Bacillus sp. nov., a halophilic bacterium isolated from a Keqin Lake.</title>
        <authorList>
            <person name="Wang H."/>
        </authorList>
    </citation>
    <scope>NUCLEOTIDE SEQUENCE [LARGE SCALE GENOMIC DNA]</scope>
    <source>
        <strain evidence="8 9">KCTC 13187</strain>
    </source>
</reference>
<dbReference type="PANTHER" id="PTHR30068">
    <property type="entry name" value="URONATE ISOMERASE"/>
    <property type="match status" value="1"/>
</dbReference>
<comment type="similarity">
    <text evidence="3 7">Belongs to the metallo-dependent hydrolases superfamily. Uronate isomerase family.</text>
</comment>
<sequence length="462" mass="53731">MINDDFLLTNVTAKKLFHSYAKDLPIVDYHNHLNAKDIYEDRDYESITDVWLSGDHYKWRAMRANGVEEHYITGDATNEEKFSAWADTVPNLLGNPLYHWTHLELARFFSINCLFGKQTKDYVYKKTNEVIQSGQLSARKILDMQKVVFVGTTDDPTDDLYYHRKLKEEGYKVTVSPSFRPDKALGIDQEGFLNWLKDLEKVTDKELKDYQSFLEAMRERVDFFAEVGCRSADHGINEMFYRKTSIEEIESIYKSKLNEKLLSDEQVEKFKTFTLQQLAEKYVEKEWVMQLHIGPLRNNNTGMFDQIGPDSGFDQMGDAPVAKPLSHFLDSLDQQQHLPRTILYTLNPRDNVIMASMAGNFQGADVPGKIQFGTAWWFNDHYDGMMDQMKTLASIGLLKHFVGMLTDSRSMLSFTRHELFRRILCELLGTWVEEGKVPNDLDLLAEYVEDICYYNAKRYFSL</sequence>
<dbReference type="GO" id="GO:0042840">
    <property type="term" value="P:D-glucuronate catabolic process"/>
    <property type="evidence" value="ECO:0007669"/>
    <property type="project" value="TreeGrafter"/>
</dbReference>
<comment type="caution">
    <text evidence="8">The sequence shown here is derived from an EMBL/GenBank/DDBJ whole genome shotgun (WGS) entry which is preliminary data.</text>
</comment>
<gene>
    <name evidence="7" type="primary">uxaC</name>
    <name evidence="8" type="ORF">CR203_20330</name>
</gene>
<accession>A0A3A9K3U4</accession>
<evidence type="ECO:0000256" key="1">
    <source>
        <dbReference type="ARBA" id="ARBA00001165"/>
    </source>
</evidence>
<dbReference type="Proteomes" id="UP000281498">
    <property type="component" value="Unassembled WGS sequence"/>
</dbReference>
<evidence type="ECO:0000313" key="9">
    <source>
        <dbReference type="Proteomes" id="UP000281498"/>
    </source>
</evidence>
<dbReference type="RefSeq" id="WP_110937183.1">
    <property type="nucleotide sequence ID" value="NZ_KZ614146.1"/>
</dbReference>
<dbReference type="AlphaFoldDB" id="A0A3A9K3U4"/>